<evidence type="ECO:0000256" key="1">
    <source>
        <dbReference type="ARBA" id="ARBA00022670"/>
    </source>
</evidence>
<proteinExistence type="predicted"/>
<dbReference type="GO" id="GO:0008233">
    <property type="term" value="F:peptidase activity"/>
    <property type="evidence" value="ECO:0007669"/>
    <property type="project" value="UniProtKB-KW"/>
</dbReference>
<evidence type="ECO:0000256" key="4">
    <source>
        <dbReference type="ARBA" id="ARBA00069124"/>
    </source>
</evidence>
<evidence type="ECO:0000313" key="8">
    <source>
        <dbReference type="EMBL" id="PEN08277.1"/>
    </source>
</evidence>
<dbReference type="SUPFAM" id="SSF56235">
    <property type="entry name" value="N-terminal nucleophile aminohydrolases (Ntn hydrolases)"/>
    <property type="match status" value="1"/>
</dbReference>
<evidence type="ECO:0000313" key="9">
    <source>
        <dbReference type="Proteomes" id="UP000221024"/>
    </source>
</evidence>
<evidence type="ECO:0000256" key="5">
    <source>
        <dbReference type="PIRSR" id="PIRSR600246-1"/>
    </source>
</evidence>
<dbReference type="AlphaFoldDB" id="A0A2H3NUM8"/>
<evidence type="ECO:0000256" key="7">
    <source>
        <dbReference type="PIRSR" id="PIRSR600246-3"/>
    </source>
</evidence>
<sequence>MRYISLPSVGVLWMLGTLLIPLMGCNDSAPPSSSSSDSSSEPPIALAIHGGAGTISPENMTDDQEAAYRTALSEALDAGYAVLNEGGSSLDAVEAAIVRMEDDSLFNAARGAVFTNEDRVELDASIMDGATRNAGALTGVTTVRNPIRLARTIMTESPHVMMAGAGAEAFADGFDLERVENSYFHTDRRLEAAQRARESATSSLRLSEDENQKLGTVGAVALDRDGNLAAGTSTGGMTNKQFGRVGDSPIIGAGTYAHNATCAVSSTGHGEYFMRGVVAHDIAARMQYGGQSLTDAANAVVHDMLPDMGGSGGVISLDAEGTVAMPFNTSGMYRASVDASGERVVRIYGNEEEAASTE</sequence>
<keyword evidence="9" id="KW-1185">Reference proteome</keyword>
<dbReference type="Pfam" id="PF01112">
    <property type="entry name" value="Asparaginase_2"/>
    <property type="match status" value="1"/>
</dbReference>
<dbReference type="OrthoDB" id="9780217at2"/>
<feature type="binding site" evidence="6">
    <location>
        <begin position="244"/>
        <end position="247"/>
    </location>
    <ligand>
        <name>substrate</name>
    </ligand>
</feature>
<name>A0A2H3NUM8_9BACT</name>
<dbReference type="GO" id="GO:0006508">
    <property type="term" value="P:proteolysis"/>
    <property type="evidence" value="ECO:0007669"/>
    <property type="project" value="UniProtKB-KW"/>
</dbReference>
<accession>A0A2H3NUM8</accession>
<dbReference type="Proteomes" id="UP000221024">
    <property type="component" value="Unassembled WGS sequence"/>
</dbReference>
<dbReference type="RefSeq" id="WP_098061315.1">
    <property type="nucleotide sequence ID" value="NZ_PDEP01000003.1"/>
</dbReference>
<dbReference type="PANTHER" id="PTHR10188:SF6">
    <property type="entry name" value="N(4)-(BETA-N-ACETYLGLUCOSAMINYL)-L-ASPARAGINASE"/>
    <property type="match status" value="1"/>
</dbReference>
<dbReference type="EMBL" id="PDEP01000003">
    <property type="protein sequence ID" value="PEN08277.1"/>
    <property type="molecule type" value="Genomic_DNA"/>
</dbReference>
<evidence type="ECO:0000256" key="6">
    <source>
        <dbReference type="PIRSR" id="PIRSR600246-2"/>
    </source>
</evidence>
<protein>
    <recommendedName>
        <fullName evidence="4">Isoaspartyl peptidase</fullName>
    </recommendedName>
</protein>
<keyword evidence="2" id="KW-0378">Hydrolase</keyword>
<dbReference type="GO" id="GO:0016811">
    <property type="term" value="F:hydrolase activity, acting on carbon-nitrogen (but not peptide) bonds, in linear amides"/>
    <property type="evidence" value="ECO:0007669"/>
    <property type="project" value="UniProtKB-ARBA"/>
</dbReference>
<feature type="binding site" evidence="6">
    <location>
        <begin position="267"/>
        <end position="270"/>
    </location>
    <ligand>
        <name>substrate</name>
    </ligand>
</feature>
<comment type="caution">
    <text evidence="8">The sequence shown here is derived from an EMBL/GenBank/DDBJ whole genome shotgun (WGS) entry which is preliminary data.</text>
</comment>
<dbReference type="InterPro" id="IPR029055">
    <property type="entry name" value="Ntn_hydrolases_N"/>
</dbReference>
<feature type="active site" description="Nucleophile" evidence="5">
    <location>
        <position position="216"/>
    </location>
</feature>
<dbReference type="FunFam" id="3.60.20.30:FF:000001">
    <property type="entry name" value="Isoaspartyl peptidase/L-asparaginase"/>
    <property type="match status" value="1"/>
</dbReference>
<dbReference type="InterPro" id="IPR000246">
    <property type="entry name" value="Peptidase_T2"/>
</dbReference>
<dbReference type="PANTHER" id="PTHR10188">
    <property type="entry name" value="L-ASPARAGINASE"/>
    <property type="match status" value="1"/>
</dbReference>
<evidence type="ECO:0000256" key="3">
    <source>
        <dbReference type="ARBA" id="ARBA00022813"/>
    </source>
</evidence>
<dbReference type="Gene3D" id="3.60.20.30">
    <property type="entry name" value="(Glycosyl)asparaginase"/>
    <property type="match status" value="1"/>
</dbReference>
<keyword evidence="1" id="KW-0645">Protease</keyword>
<reference evidence="8 9" key="1">
    <citation type="submission" date="2017-10" db="EMBL/GenBank/DDBJ databases">
        <title>Draft genome of Longimonas halophila.</title>
        <authorList>
            <person name="Goh K.M."/>
            <person name="Shamsir M.S."/>
            <person name="Lim S.W."/>
        </authorList>
    </citation>
    <scope>NUCLEOTIDE SEQUENCE [LARGE SCALE GENOMIC DNA]</scope>
    <source>
        <strain evidence="8 9">KCTC 42399</strain>
    </source>
</reference>
<dbReference type="CDD" id="cd04701">
    <property type="entry name" value="Asparaginase_2"/>
    <property type="match status" value="1"/>
</dbReference>
<evidence type="ECO:0000256" key="2">
    <source>
        <dbReference type="ARBA" id="ARBA00022801"/>
    </source>
</evidence>
<feature type="site" description="Cleavage; by autolysis" evidence="7">
    <location>
        <begin position="215"/>
        <end position="216"/>
    </location>
</feature>
<keyword evidence="3" id="KW-0068">Autocatalytic cleavage</keyword>
<organism evidence="8 9">
    <name type="scientific">Longimonas halophila</name>
    <dbReference type="NCBI Taxonomy" id="1469170"/>
    <lineage>
        <taxon>Bacteria</taxon>
        <taxon>Pseudomonadati</taxon>
        <taxon>Rhodothermota</taxon>
        <taxon>Rhodothermia</taxon>
        <taxon>Rhodothermales</taxon>
        <taxon>Salisaetaceae</taxon>
        <taxon>Longimonas</taxon>
    </lineage>
</organism>
<gene>
    <name evidence="8" type="ORF">CRI93_03915</name>
</gene>